<gene>
    <name evidence="3" type="ORF">SLS56_007178</name>
</gene>
<reference evidence="3 4" key="1">
    <citation type="submission" date="2024-02" db="EMBL/GenBank/DDBJ databases">
        <title>De novo assembly and annotation of 12 fungi associated with fruit tree decline syndrome in Ontario, Canada.</title>
        <authorList>
            <person name="Sulman M."/>
            <person name="Ellouze W."/>
            <person name="Ilyukhin E."/>
        </authorList>
    </citation>
    <scope>NUCLEOTIDE SEQUENCE [LARGE SCALE GENOMIC DNA]</scope>
    <source>
        <strain evidence="3 4">M1-105</strain>
    </source>
</reference>
<dbReference type="Pfam" id="PF08240">
    <property type="entry name" value="ADH_N"/>
    <property type="match status" value="1"/>
</dbReference>
<proteinExistence type="predicted"/>
<dbReference type="Gene3D" id="3.40.50.720">
    <property type="entry name" value="NAD(P)-binding Rossmann-like Domain"/>
    <property type="match status" value="1"/>
</dbReference>
<dbReference type="SUPFAM" id="SSF50129">
    <property type="entry name" value="GroES-like"/>
    <property type="match status" value="1"/>
</dbReference>
<dbReference type="PANTHER" id="PTHR43189">
    <property type="entry name" value="ZINC-TYPE ALCOHOL DEHYDROGENASE-LIKE PROTEIN C1198.01-RELATED"/>
    <property type="match status" value="1"/>
</dbReference>
<comment type="caution">
    <text evidence="3">The sequence shown here is derived from an EMBL/GenBank/DDBJ whole genome shotgun (WGS) entry which is preliminary data.</text>
</comment>
<dbReference type="PANTHER" id="PTHR43189:SF1">
    <property type="entry name" value="ZINC-TYPE ALCOHOL DEHYDROGENASE-LIKE PROTEIN C1198.01"/>
    <property type="match status" value="1"/>
</dbReference>
<organism evidence="3 4">
    <name type="scientific">Neofusicoccum ribis</name>
    <dbReference type="NCBI Taxonomy" id="45134"/>
    <lineage>
        <taxon>Eukaryota</taxon>
        <taxon>Fungi</taxon>
        <taxon>Dikarya</taxon>
        <taxon>Ascomycota</taxon>
        <taxon>Pezizomycotina</taxon>
        <taxon>Dothideomycetes</taxon>
        <taxon>Dothideomycetes incertae sedis</taxon>
        <taxon>Botryosphaeriales</taxon>
        <taxon>Botryosphaeriaceae</taxon>
        <taxon>Neofusicoccum</taxon>
    </lineage>
</organism>
<evidence type="ECO:0000313" key="4">
    <source>
        <dbReference type="Proteomes" id="UP001521116"/>
    </source>
</evidence>
<accession>A0ABR3SNQ3</accession>
<dbReference type="InterPro" id="IPR013154">
    <property type="entry name" value="ADH-like_N"/>
</dbReference>
<evidence type="ECO:0000256" key="1">
    <source>
        <dbReference type="ARBA" id="ARBA00023002"/>
    </source>
</evidence>
<dbReference type="Proteomes" id="UP001521116">
    <property type="component" value="Unassembled WGS sequence"/>
</dbReference>
<name>A0ABR3SNQ3_9PEZI</name>
<evidence type="ECO:0000259" key="2">
    <source>
        <dbReference type="Pfam" id="PF08240"/>
    </source>
</evidence>
<dbReference type="Gene3D" id="3.90.180.10">
    <property type="entry name" value="Medium-chain alcohol dehydrogenases, catalytic domain"/>
    <property type="match status" value="2"/>
</dbReference>
<keyword evidence="1" id="KW-0560">Oxidoreductase</keyword>
<dbReference type="InterPro" id="IPR011032">
    <property type="entry name" value="GroES-like_sf"/>
</dbReference>
<protein>
    <recommendedName>
        <fullName evidence="2">Alcohol dehydrogenase-like N-terminal domain-containing protein</fullName>
    </recommendedName>
</protein>
<keyword evidence="4" id="KW-1185">Reference proteome</keyword>
<dbReference type="EMBL" id="JAJVDC020000090">
    <property type="protein sequence ID" value="KAL1625859.1"/>
    <property type="molecule type" value="Genomic_DNA"/>
</dbReference>
<sequence length="155" mass="17112">MRALRSYGAGDIRVVDVDEPTPSDDKVIVEVEWCGICGSDLHLWHMGPQNMLKLDPSHTAAHPLIMGHEIAGRIPVPFPPLMYREANVTASCAYNEKDFEEVVKAFSEGRFKGVESMITARISLEDVVEKGFGALDDPNNSHVKILITPKKANLV</sequence>
<evidence type="ECO:0000313" key="3">
    <source>
        <dbReference type="EMBL" id="KAL1625859.1"/>
    </source>
</evidence>
<feature type="domain" description="Alcohol dehydrogenase-like N-terminal" evidence="2">
    <location>
        <begin position="24"/>
        <end position="74"/>
    </location>
</feature>